<proteinExistence type="predicted"/>
<gene>
    <name evidence="2" type="ORF">CONPUDRAFT_140625</name>
</gene>
<protein>
    <submittedName>
        <fullName evidence="2">Uncharacterized protein</fullName>
    </submittedName>
</protein>
<dbReference type="AlphaFoldDB" id="R7SEE2"/>
<dbReference type="RefSeq" id="XP_007775695.1">
    <property type="nucleotide sequence ID" value="XM_007777505.1"/>
</dbReference>
<evidence type="ECO:0000313" key="3">
    <source>
        <dbReference type="Proteomes" id="UP000053558"/>
    </source>
</evidence>
<dbReference type="EMBL" id="JH711594">
    <property type="protein sequence ID" value="EIW74117.1"/>
    <property type="molecule type" value="Genomic_DNA"/>
</dbReference>
<sequence>MASPIPWSTSKIAPSTRQRLRRKRSYVDAAASTLVLVNTPSSKLIVQVPNKYLRVLHMVSYECEVLKHALTILEKDPKVDNEPGVTFLYRHLKYLDDVRSAFVKQAKAKSVGDPSWRCPTLEYHLWLQVTVERFDENARQELLKKHKVDFKYVSSGQTPDIFNHLNWEQWKDNQAASTFDSTGANVDYMGPDPITAPPDVAVKIAKFLSGQAATSLTPGNKDEEARPQKQGKSGRIAVSNAAPTTKGKGKARADLNSDKPNAPSGHWDTQAPRLLSNIRSHLQDQCGIDIDDFRDVKAIENLIETQPKNGDVATKRALSVLLVAVQGLSATPKDRPVSGSVDMVDVSLNQAVVSEGRTGQTVTRGASPTADAGITVTGGLGSSGATGTRKHSRATSAETQSTDDEASPSSKRSRRSNSIFEDSSNPFGQT</sequence>
<organism evidence="2 3">
    <name type="scientific">Coniophora puteana (strain RWD-64-598)</name>
    <name type="common">Brown rot fungus</name>
    <dbReference type="NCBI Taxonomy" id="741705"/>
    <lineage>
        <taxon>Eukaryota</taxon>
        <taxon>Fungi</taxon>
        <taxon>Dikarya</taxon>
        <taxon>Basidiomycota</taxon>
        <taxon>Agaricomycotina</taxon>
        <taxon>Agaricomycetes</taxon>
        <taxon>Agaricomycetidae</taxon>
        <taxon>Boletales</taxon>
        <taxon>Coniophorineae</taxon>
        <taxon>Coniophoraceae</taxon>
        <taxon>Coniophora</taxon>
    </lineage>
</organism>
<name>R7SEE2_CONPW</name>
<feature type="region of interest" description="Disordered" evidence="1">
    <location>
        <begin position="213"/>
        <end position="267"/>
    </location>
</feature>
<evidence type="ECO:0000256" key="1">
    <source>
        <dbReference type="SAM" id="MobiDB-lite"/>
    </source>
</evidence>
<dbReference type="OrthoDB" id="2691871at2759"/>
<accession>R7SEE2</accession>
<feature type="compositionally biased region" description="Polar residues" evidence="1">
    <location>
        <begin position="419"/>
        <end position="430"/>
    </location>
</feature>
<feature type="compositionally biased region" description="Polar residues" evidence="1">
    <location>
        <begin position="356"/>
        <end position="366"/>
    </location>
</feature>
<reference evidence="3" key="1">
    <citation type="journal article" date="2012" name="Science">
        <title>The Paleozoic origin of enzymatic lignin decomposition reconstructed from 31 fungal genomes.</title>
        <authorList>
            <person name="Floudas D."/>
            <person name="Binder M."/>
            <person name="Riley R."/>
            <person name="Barry K."/>
            <person name="Blanchette R.A."/>
            <person name="Henrissat B."/>
            <person name="Martinez A.T."/>
            <person name="Otillar R."/>
            <person name="Spatafora J.W."/>
            <person name="Yadav J.S."/>
            <person name="Aerts A."/>
            <person name="Benoit I."/>
            <person name="Boyd A."/>
            <person name="Carlson A."/>
            <person name="Copeland A."/>
            <person name="Coutinho P.M."/>
            <person name="de Vries R.P."/>
            <person name="Ferreira P."/>
            <person name="Findley K."/>
            <person name="Foster B."/>
            <person name="Gaskell J."/>
            <person name="Glotzer D."/>
            <person name="Gorecki P."/>
            <person name="Heitman J."/>
            <person name="Hesse C."/>
            <person name="Hori C."/>
            <person name="Igarashi K."/>
            <person name="Jurgens J.A."/>
            <person name="Kallen N."/>
            <person name="Kersten P."/>
            <person name="Kohler A."/>
            <person name="Kuees U."/>
            <person name="Kumar T.K.A."/>
            <person name="Kuo A."/>
            <person name="LaButti K."/>
            <person name="Larrondo L.F."/>
            <person name="Lindquist E."/>
            <person name="Ling A."/>
            <person name="Lombard V."/>
            <person name="Lucas S."/>
            <person name="Lundell T."/>
            <person name="Martin R."/>
            <person name="McLaughlin D.J."/>
            <person name="Morgenstern I."/>
            <person name="Morin E."/>
            <person name="Murat C."/>
            <person name="Nagy L.G."/>
            <person name="Nolan M."/>
            <person name="Ohm R.A."/>
            <person name="Patyshakuliyeva A."/>
            <person name="Rokas A."/>
            <person name="Ruiz-Duenas F.J."/>
            <person name="Sabat G."/>
            <person name="Salamov A."/>
            <person name="Samejima M."/>
            <person name="Schmutz J."/>
            <person name="Slot J.C."/>
            <person name="St John F."/>
            <person name="Stenlid J."/>
            <person name="Sun H."/>
            <person name="Sun S."/>
            <person name="Syed K."/>
            <person name="Tsang A."/>
            <person name="Wiebenga A."/>
            <person name="Young D."/>
            <person name="Pisabarro A."/>
            <person name="Eastwood D.C."/>
            <person name="Martin F."/>
            <person name="Cullen D."/>
            <person name="Grigoriev I.V."/>
            <person name="Hibbett D.S."/>
        </authorList>
    </citation>
    <scope>NUCLEOTIDE SEQUENCE [LARGE SCALE GENOMIC DNA]</scope>
    <source>
        <strain evidence="3">RWD-64-598 SS2</strain>
    </source>
</reference>
<evidence type="ECO:0000313" key="2">
    <source>
        <dbReference type="EMBL" id="EIW74117.1"/>
    </source>
</evidence>
<dbReference type="GeneID" id="19201549"/>
<feature type="region of interest" description="Disordered" evidence="1">
    <location>
        <begin position="356"/>
        <end position="430"/>
    </location>
</feature>
<keyword evidence="3" id="KW-1185">Reference proteome</keyword>
<dbReference type="KEGG" id="cput:CONPUDRAFT_140625"/>
<dbReference type="Proteomes" id="UP000053558">
    <property type="component" value="Unassembled WGS sequence"/>
</dbReference>